<dbReference type="Proteomes" id="UP001165120">
    <property type="component" value="Unassembled WGS sequence"/>
</dbReference>
<evidence type="ECO:0000313" key="2">
    <source>
        <dbReference type="Proteomes" id="UP001165120"/>
    </source>
</evidence>
<evidence type="ECO:0000313" key="1">
    <source>
        <dbReference type="EMBL" id="GME71659.1"/>
    </source>
</evidence>
<reference evidence="1" key="1">
    <citation type="submission" date="2023-04" db="EMBL/GenBank/DDBJ databases">
        <title>Candida boidinii NBRC 10035.</title>
        <authorList>
            <person name="Ichikawa N."/>
            <person name="Sato H."/>
            <person name="Tonouchi N."/>
        </authorList>
    </citation>
    <scope>NUCLEOTIDE SEQUENCE</scope>
    <source>
        <strain evidence="1">NBRC 10035</strain>
    </source>
</reference>
<gene>
    <name evidence="1" type="ORF">Cboi02_000329900</name>
</gene>
<proteinExistence type="predicted"/>
<dbReference type="EMBL" id="BSXN01001115">
    <property type="protein sequence ID" value="GME71659.1"/>
    <property type="molecule type" value="Genomic_DNA"/>
</dbReference>
<accession>A0A9W6WGS9</accession>
<name>A0A9W6WGS9_CANBO</name>
<protein>
    <submittedName>
        <fullName evidence="1">Unnamed protein product</fullName>
    </submittedName>
</protein>
<dbReference type="AlphaFoldDB" id="A0A9W6WGS9"/>
<keyword evidence="2" id="KW-1185">Reference proteome</keyword>
<comment type="caution">
    <text evidence="1">The sequence shown here is derived from an EMBL/GenBank/DDBJ whole genome shotgun (WGS) entry which is preliminary data.</text>
</comment>
<organism evidence="1 2">
    <name type="scientific">Candida boidinii</name>
    <name type="common">Yeast</name>
    <dbReference type="NCBI Taxonomy" id="5477"/>
    <lineage>
        <taxon>Eukaryota</taxon>
        <taxon>Fungi</taxon>
        <taxon>Dikarya</taxon>
        <taxon>Ascomycota</taxon>
        <taxon>Saccharomycotina</taxon>
        <taxon>Pichiomycetes</taxon>
        <taxon>Pichiales</taxon>
        <taxon>Pichiaceae</taxon>
        <taxon>Ogataea</taxon>
        <taxon>Ogataea/Candida clade</taxon>
    </lineage>
</organism>
<sequence>MSVSRHIIRRFGTSQRILKNLKPIDINTTTNKTAKTQEVQQQNEFQRTLQVLKSKLDASKNIKTGALEDKITEDNKTNKYSVRKSFRDEDLVDLKDNINLVFHENVIFNSPDFLDTLNTEIINKFPEIEFQKDEIRDQFKSNINQYFKKSDNQQLILKKRGKEKILKEIIRNIYWPFFVNNTDEAKSLNEFKFLVNEKLFINHICEIIINNYKINNKFENYLKKRNIIKQRINNNDSRIFFLNDLKWDYYLFNFNQFNNLKNLISKLNKINSFNSSNNASNIKLINIENNISDNNKFKLKLLSENSDVISNKLNINSNNSTSLFISDDKNVSLEYFKMVKFLQSNHKNDNFKVVYIQENKPGYRSETSISIDRGDDYDRYQFILNSSREDIPDKFDIVKNSEIYENLIKSQDLVKLKKLKDQIKEENYLTVKDISQIDILTSILNS</sequence>